<dbReference type="EMBL" id="QXTE01000029">
    <property type="protein sequence ID" value="TFK11680.1"/>
    <property type="molecule type" value="Genomic_DNA"/>
</dbReference>
<reference evidence="4 5" key="2">
    <citation type="submission" date="2019-04" db="EMBL/GenBank/DDBJ databases">
        <title>The genome sequence of big-headed turtle.</title>
        <authorList>
            <person name="Gong S."/>
        </authorList>
    </citation>
    <scope>NUCLEOTIDE SEQUENCE [LARGE SCALE GENOMIC DNA]</scope>
    <source>
        <strain evidence="4">DO16091913</strain>
        <tissue evidence="4">Muscle</tissue>
    </source>
</reference>
<comment type="caution">
    <text evidence="4">The sequence shown here is derived from an EMBL/GenBank/DDBJ whole genome shotgun (WGS) entry which is preliminary data.</text>
</comment>
<evidence type="ECO:0000313" key="4">
    <source>
        <dbReference type="EMBL" id="TFK11680.1"/>
    </source>
</evidence>
<dbReference type="InterPro" id="IPR006093">
    <property type="entry name" value="Oxy_OxRdtase_FAD_BS"/>
</dbReference>
<dbReference type="AlphaFoldDB" id="A0A4D9F0I1"/>
<evidence type="ECO:0000256" key="1">
    <source>
        <dbReference type="ARBA" id="ARBA00005466"/>
    </source>
</evidence>
<feature type="region of interest" description="Disordered" evidence="3">
    <location>
        <begin position="75"/>
        <end position="116"/>
    </location>
</feature>
<proteinExistence type="inferred from homology"/>
<accession>A0A4D9F0I1</accession>
<evidence type="ECO:0000256" key="3">
    <source>
        <dbReference type="SAM" id="MobiDB-lite"/>
    </source>
</evidence>
<sequence length="273" mass="29557">MGVGAEHGEAEEDTLCPILRGNPTARMEHKARWDVLGSLRVVTLQQGCSTVRGAGTGHIPSLRCDCPAGMEHARRKAGRAPANRDSHSRPAPGTGSDGEMTFSTTGRLGPAGPGDAGSCSLRQEWRGALHSGSCGMGSRLRCCGMRWRSGAPRWPVSVRLARPAPLFVRAELCRGSLCPRGCYLFPSEGPRVSSQGTGPVLVPLDQPSGLLPSRLHRCPFRIGLCCPKPDRGGGEECRISDSQIYGYKRKCSENRNLFTELFKKVDYHQLLHL</sequence>
<keyword evidence="5" id="KW-1185">Reference proteome</keyword>
<reference evidence="4 5" key="1">
    <citation type="submission" date="2019-04" db="EMBL/GenBank/DDBJ databases">
        <title>Draft genome of the big-headed turtle Platysternon megacephalum.</title>
        <authorList>
            <person name="Gong S."/>
        </authorList>
    </citation>
    <scope>NUCLEOTIDE SEQUENCE [LARGE SCALE GENOMIC DNA]</scope>
    <source>
        <strain evidence="4">DO16091913</strain>
        <tissue evidence="4">Muscle</tissue>
    </source>
</reference>
<organism evidence="4 5">
    <name type="scientific">Platysternon megacephalum</name>
    <name type="common">big-headed turtle</name>
    <dbReference type="NCBI Taxonomy" id="55544"/>
    <lineage>
        <taxon>Eukaryota</taxon>
        <taxon>Metazoa</taxon>
        <taxon>Chordata</taxon>
        <taxon>Craniata</taxon>
        <taxon>Vertebrata</taxon>
        <taxon>Euteleostomi</taxon>
        <taxon>Archelosauria</taxon>
        <taxon>Testudinata</taxon>
        <taxon>Testudines</taxon>
        <taxon>Cryptodira</taxon>
        <taxon>Durocryptodira</taxon>
        <taxon>Testudinoidea</taxon>
        <taxon>Platysternidae</taxon>
        <taxon>Platysternon</taxon>
    </lineage>
</organism>
<comment type="similarity">
    <text evidence="1">Belongs to the oxygen-dependent FAD-linked oxidoreductase family.</text>
</comment>
<keyword evidence="2" id="KW-0560">Oxidoreductase</keyword>
<dbReference type="Proteomes" id="UP000297703">
    <property type="component" value="Unassembled WGS sequence"/>
</dbReference>
<dbReference type="GO" id="GO:0016491">
    <property type="term" value="F:oxidoreductase activity"/>
    <property type="evidence" value="ECO:0007669"/>
    <property type="project" value="UniProtKB-KW"/>
</dbReference>
<dbReference type="PROSITE" id="PS00862">
    <property type="entry name" value="OX2_COVAL_FAD"/>
    <property type="match status" value="1"/>
</dbReference>
<evidence type="ECO:0000313" key="5">
    <source>
        <dbReference type="Proteomes" id="UP000297703"/>
    </source>
</evidence>
<evidence type="ECO:0000256" key="2">
    <source>
        <dbReference type="ARBA" id="ARBA00023002"/>
    </source>
</evidence>
<gene>
    <name evidence="4" type="ORF">DR999_PMT05076</name>
</gene>
<protein>
    <submittedName>
        <fullName evidence="4">Otolin-1</fullName>
    </submittedName>
</protein>
<name>A0A4D9F0I1_9SAUR</name>